<dbReference type="EMBL" id="JBHSGU010000029">
    <property type="protein sequence ID" value="MFC4701983.1"/>
    <property type="molecule type" value="Genomic_DNA"/>
</dbReference>
<keyword evidence="4 5" id="KW-0472">Membrane</keyword>
<dbReference type="RefSeq" id="WP_382410964.1">
    <property type="nucleotide sequence ID" value="NZ_JBHSGU010000029.1"/>
</dbReference>
<feature type="transmembrane region" description="Helical" evidence="5">
    <location>
        <begin position="102"/>
        <end position="119"/>
    </location>
</feature>
<gene>
    <name evidence="7" type="ORF">ACFO4O_17695</name>
</gene>
<evidence type="ECO:0000256" key="3">
    <source>
        <dbReference type="ARBA" id="ARBA00022989"/>
    </source>
</evidence>
<feature type="transmembrane region" description="Helical" evidence="5">
    <location>
        <begin position="173"/>
        <end position="191"/>
    </location>
</feature>
<feature type="transmembrane region" description="Helical" evidence="5">
    <location>
        <begin position="241"/>
        <end position="262"/>
    </location>
</feature>
<accession>A0ABV9M1A5</accession>
<name>A0ABV9M1A5_9ALTE</name>
<feature type="transmembrane region" description="Helical" evidence="5">
    <location>
        <begin position="334"/>
        <end position="357"/>
    </location>
</feature>
<organism evidence="7 8">
    <name type="scientific">Glaciecola siphonariae</name>
    <dbReference type="NCBI Taxonomy" id="521012"/>
    <lineage>
        <taxon>Bacteria</taxon>
        <taxon>Pseudomonadati</taxon>
        <taxon>Pseudomonadota</taxon>
        <taxon>Gammaproteobacteria</taxon>
        <taxon>Alteromonadales</taxon>
        <taxon>Alteromonadaceae</taxon>
        <taxon>Glaciecola</taxon>
    </lineage>
</organism>
<feature type="transmembrane region" description="Helical" evidence="5">
    <location>
        <begin position="363"/>
        <end position="385"/>
    </location>
</feature>
<evidence type="ECO:0000256" key="2">
    <source>
        <dbReference type="ARBA" id="ARBA00022692"/>
    </source>
</evidence>
<dbReference type="Pfam" id="PF04932">
    <property type="entry name" value="Wzy_C"/>
    <property type="match status" value="1"/>
</dbReference>
<dbReference type="PANTHER" id="PTHR37422:SF17">
    <property type="entry name" value="O-ANTIGEN LIGASE"/>
    <property type="match status" value="1"/>
</dbReference>
<evidence type="ECO:0000259" key="6">
    <source>
        <dbReference type="Pfam" id="PF04932"/>
    </source>
</evidence>
<dbReference type="PANTHER" id="PTHR37422">
    <property type="entry name" value="TEICHURONIC ACID BIOSYNTHESIS PROTEIN TUAE"/>
    <property type="match status" value="1"/>
</dbReference>
<dbReference type="GO" id="GO:0016874">
    <property type="term" value="F:ligase activity"/>
    <property type="evidence" value="ECO:0007669"/>
    <property type="project" value="UniProtKB-KW"/>
</dbReference>
<feature type="transmembrane region" description="Helical" evidence="5">
    <location>
        <begin position="203"/>
        <end position="229"/>
    </location>
</feature>
<feature type="transmembrane region" description="Helical" evidence="5">
    <location>
        <begin position="78"/>
        <end position="96"/>
    </location>
</feature>
<proteinExistence type="predicted"/>
<feature type="transmembrane region" description="Helical" evidence="5">
    <location>
        <begin position="131"/>
        <end position="153"/>
    </location>
</feature>
<feature type="transmembrane region" description="Helical" evidence="5">
    <location>
        <begin position="12"/>
        <end position="34"/>
    </location>
</feature>
<evidence type="ECO:0000256" key="4">
    <source>
        <dbReference type="ARBA" id="ARBA00023136"/>
    </source>
</evidence>
<keyword evidence="3 5" id="KW-1133">Transmembrane helix</keyword>
<keyword evidence="8" id="KW-1185">Reference proteome</keyword>
<dbReference type="InterPro" id="IPR051533">
    <property type="entry name" value="WaaL-like"/>
</dbReference>
<evidence type="ECO:0000256" key="1">
    <source>
        <dbReference type="ARBA" id="ARBA00004141"/>
    </source>
</evidence>
<dbReference type="InterPro" id="IPR007016">
    <property type="entry name" value="O-antigen_ligase-rel_domated"/>
</dbReference>
<evidence type="ECO:0000256" key="5">
    <source>
        <dbReference type="SAM" id="Phobius"/>
    </source>
</evidence>
<comment type="caution">
    <text evidence="7">The sequence shown here is derived from an EMBL/GenBank/DDBJ whole genome shotgun (WGS) entry which is preliminary data.</text>
</comment>
<dbReference type="Proteomes" id="UP001595897">
    <property type="component" value="Unassembled WGS sequence"/>
</dbReference>
<protein>
    <submittedName>
        <fullName evidence="7">O-antigen ligase family protein</fullName>
    </submittedName>
</protein>
<reference evidence="8" key="1">
    <citation type="journal article" date="2019" name="Int. J. Syst. Evol. Microbiol.">
        <title>The Global Catalogue of Microorganisms (GCM) 10K type strain sequencing project: providing services to taxonomists for standard genome sequencing and annotation.</title>
        <authorList>
            <consortium name="The Broad Institute Genomics Platform"/>
            <consortium name="The Broad Institute Genome Sequencing Center for Infectious Disease"/>
            <person name="Wu L."/>
            <person name="Ma J."/>
        </authorList>
    </citation>
    <scope>NUCLEOTIDE SEQUENCE [LARGE SCALE GENOMIC DNA]</scope>
    <source>
        <strain evidence="8">KACC 12507</strain>
    </source>
</reference>
<feature type="transmembrane region" description="Helical" evidence="5">
    <location>
        <begin position="46"/>
        <end position="66"/>
    </location>
</feature>
<keyword evidence="7" id="KW-0436">Ligase</keyword>
<evidence type="ECO:0000313" key="7">
    <source>
        <dbReference type="EMBL" id="MFC4701983.1"/>
    </source>
</evidence>
<feature type="domain" description="O-antigen ligase-related" evidence="6">
    <location>
        <begin position="200"/>
        <end position="340"/>
    </location>
</feature>
<sequence length="414" mass="45786">MKIAKEDFYKITLLMAVGFYLSIVGFGADLLFNIESGIESSRSGNRINQVLGLAIFFAGLFILFKIQKVSVSEIAKMAWPLWALLVLFSFSITWSYTPNISVRRVIALITMVFTCLALVKMYTPTSLLNVIANAIVLTVVLGLITTVLSGQGLSFGLSDRSLGFRGIFGDKNGAARVYTYGLLLFIGLGRYQKKRDLVCLSLLVFAVLVSQSATAVVMAVMGTGLIVLFNTFKGKAIKQNLLRFIVLMALLLLGSYIANIAYEFILSALGRDPTLTNRAIIWELIDPLIVEELLLGYGYGAFWLSEGAIPFIERWGFIGNAHSGYREIMLHSGIVGLGALLFLLAFQLVNAIKLYIAPANKKLTSLLLMMVIIQAIINYIGYIIINHNSVDMFLFLICFFIICNENQKSKQEVV</sequence>
<evidence type="ECO:0000313" key="8">
    <source>
        <dbReference type="Proteomes" id="UP001595897"/>
    </source>
</evidence>
<comment type="subcellular location">
    <subcellularLocation>
        <location evidence="1">Membrane</location>
        <topology evidence="1">Multi-pass membrane protein</topology>
    </subcellularLocation>
</comment>
<keyword evidence="2 5" id="KW-0812">Transmembrane</keyword>